<dbReference type="Gene3D" id="3.30.1440.10">
    <property type="match status" value="1"/>
</dbReference>
<feature type="non-terminal residue" evidence="5">
    <location>
        <position position="1"/>
    </location>
</feature>
<protein>
    <submittedName>
        <fullName evidence="5">Ribosomal protein L5</fullName>
    </submittedName>
</protein>
<gene>
    <name evidence="5" type="ORF">EXIGLDRAFT_572367</name>
</gene>
<dbReference type="EMBL" id="KV426452">
    <property type="protein sequence ID" value="KZV80775.1"/>
    <property type="molecule type" value="Genomic_DNA"/>
</dbReference>
<keyword evidence="6" id="KW-1185">Reference proteome</keyword>
<evidence type="ECO:0000256" key="3">
    <source>
        <dbReference type="ARBA" id="ARBA00023274"/>
    </source>
</evidence>
<dbReference type="Pfam" id="PF00673">
    <property type="entry name" value="Ribosomal_L5_C"/>
    <property type="match status" value="1"/>
</dbReference>
<accession>A0A165BJP8</accession>
<dbReference type="GO" id="GO:0003735">
    <property type="term" value="F:structural constituent of ribosome"/>
    <property type="evidence" value="ECO:0007669"/>
    <property type="project" value="InterPro"/>
</dbReference>
<evidence type="ECO:0000313" key="5">
    <source>
        <dbReference type="EMBL" id="KZV80775.1"/>
    </source>
</evidence>
<comment type="similarity">
    <text evidence="1">Belongs to the universal ribosomal protein uL5 family.</text>
</comment>
<feature type="domain" description="Large ribosomal subunit protein uL5 C-terminal" evidence="4">
    <location>
        <begin position="144"/>
        <end position="252"/>
    </location>
</feature>
<dbReference type="GO" id="GO:1990904">
    <property type="term" value="C:ribonucleoprotein complex"/>
    <property type="evidence" value="ECO:0007669"/>
    <property type="project" value="UniProtKB-KW"/>
</dbReference>
<dbReference type="InterPro" id="IPR002132">
    <property type="entry name" value="Ribosomal_uL5"/>
</dbReference>
<dbReference type="Proteomes" id="UP000077266">
    <property type="component" value="Unassembled WGS sequence"/>
</dbReference>
<dbReference type="InterPro" id="IPR031309">
    <property type="entry name" value="Ribosomal_uL5_C"/>
</dbReference>
<evidence type="ECO:0000256" key="1">
    <source>
        <dbReference type="ARBA" id="ARBA00008553"/>
    </source>
</evidence>
<reference evidence="5 6" key="1">
    <citation type="journal article" date="2016" name="Mol. Biol. Evol.">
        <title>Comparative Genomics of Early-Diverging Mushroom-Forming Fungi Provides Insights into the Origins of Lignocellulose Decay Capabilities.</title>
        <authorList>
            <person name="Nagy L.G."/>
            <person name="Riley R."/>
            <person name="Tritt A."/>
            <person name="Adam C."/>
            <person name="Daum C."/>
            <person name="Floudas D."/>
            <person name="Sun H."/>
            <person name="Yadav J.S."/>
            <person name="Pangilinan J."/>
            <person name="Larsson K.H."/>
            <person name="Matsuura K."/>
            <person name="Barry K."/>
            <person name="Labutti K."/>
            <person name="Kuo R."/>
            <person name="Ohm R.A."/>
            <person name="Bhattacharya S.S."/>
            <person name="Shirouzu T."/>
            <person name="Yoshinaga Y."/>
            <person name="Martin F.M."/>
            <person name="Grigoriev I.V."/>
            <person name="Hibbett D.S."/>
        </authorList>
    </citation>
    <scope>NUCLEOTIDE SEQUENCE [LARGE SCALE GENOMIC DNA]</scope>
    <source>
        <strain evidence="5 6">HHB12029</strain>
    </source>
</reference>
<proteinExistence type="inferred from homology"/>
<sequence length="254" mass="28546">LMVRETGQSRVKEHYHTTLADDLMYMHYIHESTPRSAPRVTRGLYDAEDPYTKNRFNPIAGGDRFVRKQLPPTTVENIIKLERIVLHTFQKEAIGNRSYLLGCIAAFRALSGESKYSGGRHTSKGVQVVRGRKTVGGWIRPGVPCGVKIEIKGDKMYDFLGTFVEFVLPRLRDFGGFQMEPPSRNPHRQSAVTGVVSLGLNPAAMGLFPQIEVNVDAYHRMYGFHIHFITNAQGQGAQNLARSLLSGFQVPFQR</sequence>
<dbReference type="STRING" id="1314781.A0A165BJP8"/>
<dbReference type="GO" id="GO:0006412">
    <property type="term" value="P:translation"/>
    <property type="evidence" value="ECO:0007669"/>
    <property type="project" value="InterPro"/>
</dbReference>
<evidence type="ECO:0000259" key="4">
    <source>
        <dbReference type="Pfam" id="PF00673"/>
    </source>
</evidence>
<dbReference type="FunCoup" id="A0A165BJP8">
    <property type="interactions" value="210"/>
</dbReference>
<keyword evidence="2 5" id="KW-0689">Ribosomal protein</keyword>
<organism evidence="5 6">
    <name type="scientific">Exidia glandulosa HHB12029</name>
    <dbReference type="NCBI Taxonomy" id="1314781"/>
    <lineage>
        <taxon>Eukaryota</taxon>
        <taxon>Fungi</taxon>
        <taxon>Dikarya</taxon>
        <taxon>Basidiomycota</taxon>
        <taxon>Agaricomycotina</taxon>
        <taxon>Agaricomycetes</taxon>
        <taxon>Auriculariales</taxon>
        <taxon>Exidiaceae</taxon>
        <taxon>Exidia</taxon>
    </lineage>
</organism>
<dbReference type="AlphaFoldDB" id="A0A165BJP8"/>
<keyword evidence="3" id="KW-0687">Ribonucleoprotein</keyword>
<dbReference type="SUPFAM" id="SSF55282">
    <property type="entry name" value="RL5-like"/>
    <property type="match status" value="1"/>
</dbReference>
<dbReference type="OrthoDB" id="539541at2759"/>
<evidence type="ECO:0000256" key="2">
    <source>
        <dbReference type="ARBA" id="ARBA00022980"/>
    </source>
</evidence>
<evidence type="ECO:0000313" key="6">
    <source>
        <dbReference type="Proteomes" id="UP000077266"/>
    </source>
</evidence>
<dbReference type="PANTHER" id="PTHR11994">
    <property type="entry name" value="60S RIBOSOMAL PROTEIN L11-RELATED"/>
    <property type="match status" value="1"/>
</dbReference>
<feature type="non-terminal residue" evidence="5">
    <location>
        <position position="254"/>
    </location>
</feature>
<name>A0A165BJP8_EXIGL</name>
<dbReference type="InterPro" id="IPR022803">
    <property type="entry name" value="Ribosomal_uL5_dom_sf"/>
</dbReference>
<dbReference type="InParanoid" id="A0A165BJP8"/>
<dbReference type="GO" id="GO:0005840">
    <property type="term" value="C:ribosome"/>
    <property type="evidence" value="ECO:0007669"/>
    <property type="project" value="UniProtKB-KW"/>
</dbReference>